<reference evidence="1 2" key="2">
    <citation type="journal article" date="2012" name="Proc. Natl. Acad. Sci. U.S.A.">
        <title>Antigenic diversity is generated by distinct evolutionary mechanisms in African trypanosome species.</title>
        <authorList>
            <person name="Jackson A.P."/>
            <person name="Berry A."/>
            <person name="Aslett M."/>
            <person name="Allison H.C."/>
            <person name="Burton P."/>
            <person name="Vavrova-Anderson J."/>
            <person name="Brown R."/>
            <person name="Browne H."/>
            <person name="Corton N."/>
            <person name="Hauser H."/>
            <person name="Gamble J."/>
            <person name="Gilderthorp R."/>
            <person name="Marcello L."/>
            <person name="McQuillan J."/>
            <person name="Otto T.D."/>
            <person name="Quail M.A."/>
            <person name="Sanders M.J."/>
            <person name="van Tonder A."/>
            <person name="Ginger M.L."/>
            <person name="Field M.C."/>
            <person name="Barry J.D."/>
            <person name="Hertz-Fowler C."/>
            <person name="Berriman M."/>
        </authorList>
    </citation>
    <scope>NUCLEOTIDE SEQUENCE [LARGE SCALE GENOMIC DNA]</scope>
    <source>
        <strain evidence="1 2">IL3000</strain>
    </source>
</reference>
<comment type="caution">
    <text evidence="1">The sequence shown here is derived from an EMBL/GenBank/DDBJ whole genome shotgun (WGS) entry which is preliminary data.</text>
</comment>
<dbReference type="OMA" id="WENAFTA"/>
<proteinExistence type="predicted"/>
<keyword evidence="2" id="KW-1185">Reference proteome</keyword>
<organism evidence="1 2">
    <name type="scientific">Trypanosoma congolense (strain IL3000)</name>
    <dbReference type="NCBI Taxonomy" id="1068625"/>
    <lineage>
        <taxon>Eukaryota</taxon>
        <taxon>Discoba</taxon>
        <taxon>Euglenozoa</taxon>
        <taxon>Kinetoplastea</taxon>
        <taxon>Metakinetoplastina</taxon>
        <taxon>Trypanosomatida</taxon>
        <taxon>Trypanosomatidae</taxon>
        <taxon>Trypanosoma</taxon>
        <taxon>Nannomonas</taxon>
    </lineage>
</organism>
<dbReference type="Proteomes" id="UP000000702">
    <property type="component" value="Unassembled WGS sequence"/>
</dbReference>
<name>F9WI01_TRYCI</name>
<evidence type="ECO:0000313" key="1">
    <source>
        <dbReference type="EMBL" id="CCD16946.1"/>
    </source>
</evidence>
<sequence>MTILSSLVRQAYRSLHFYDAGAASCAVAALGDLQLPPRNVLALVSSLLAVLPGMHDGAHVAHLLQGLSKLGVCHHMLTAHLLKRYLRCFRSDHAEVRDGPEDVGCVFYRTLGEKGTFIASFASVLRTLCGRSDSLQFIHGLFLSLEEILEGNQYAFPVCSDSATRVDTSCLPGFNALNGDDPVSHNSDSVAEGRCVALVLRFFVLVTRSLNGDGVCLPRVDAFLKPLSSSLPYPFTVDLLCNVGPIRNPNTARPRETMCGCHVLLVLNLVQHIRSDDACLATLSQGDMVRLLHEMHRCSLQDLSQVEQRELTCALSVMRSTLESAPLSPSTIRRVAEGDLIDWCEMKEKDGSLTPGLEQRRGKVPLRFLIDTLYKWQEFCLREERAGTMKGENLCQLAETLVTLCHFGFMGPRPGGSGADNAGAPSFLRLCDLSSRVLGALTTHVLLVNASLIRRLHVAIKELKVHLLTLLHSSAENSRRDCALFLLKSLEQYEIFALSCFIKNEEHCDDSIVCLGSLLQGPSSREGTVLRFAARLLPILCSRETVTSDSIEHLVKLLRALVTGPDNGHNRTWWEMVTKSKRLSAAVRRLRTTQGRLDSTVLSVSRLSSLLSLLNAICPVERCQLRGESGVRVTTVRLPLSQHVVAMVAELVSDITYRNADDSQGPVAFGDATNGPFKATPYPVEKSVAERCALQSHSSDSRWENAFTASKGAVPPEGADVRCAVKSAYEHAKYGRGSVFVDLSVWLGAFRYEMLQRSKGVEGDAFRLAEINMHELKQCHLEVLRVAARFIRCGKLLGTSVRRAAIRAFFLELQCEQLEQGNSKVGAQDGSQEGGRVVRPLLMNRAAYLSNVSLLVGELFHILSTHSPHASGAEVTVTNSDLHESCTGFLIDTHAVYGVDCREIISFLSQFLSEFKQCRVISQPLRALHDIVWGSLTHIGAQCAPTGRLIRKFRLGKLFCTGEVLGSNGIAEGLLADDVSSVVVFASNRNTLLWSLLLLACFLRHEQSSQRVNAAHVETISEVVMVVARIVLLVSNLMPVLRRSGPAPETFVALNLREALGCGKAHDSSSGASVTVADGALTRALDAVLQREEELICHWGSAFHSVAARLRRSQEQNGVLP</sequence>
<dbReference type="VEuPathDB" id="TriTrypDB:TcIL3000_0_18270"/>
<gene>
    <name evidence="1" type="ORF">TCIL3000_0_18270</name>
</gene>
<protein>
    <submittedName>
        <fullName evidence="1">WGS project CAEQ00000000 data, annotated contig 714</fullName>
    </submittedName>
</protein>
<dbReference type="EMBL" id="CAEQ01002507">
    <property type="protein sequence ID" value="CCD16946.1"/>
    <property type="molecule type" value="Genomic_DNA"/>
</dbReference>
<dbReference type="AlphaFoldDB" id="F9WI01"/>
<reference evidence="2" key="1">
    <citation type="submission" date="2011-07" db="EMBL/GenBank/DDBJ databases">
        <title>Divergent evolution of antigenic variation in African trypanosomes.</title>
        <authorList>
            <person name="Jackson A.P."/>
            <person name="Berry A."/>
            <person name="Allison H.C."/>
            <person name="Burton P."/>
            <person name="Anderson J."/>
            <person name="Aslett M."/>
            <person name="Brown R."/>
            <person name="Corton N."/>
            <person name="Harris D."/>
            <person name="Hauser H."/>
            <person name="Gamble J."/>
            <person name="Gilderthorp R."/>
            <person name="McQuillan J."/>
            <person name="Quail M.A."/>
            <person name="Sanders M."/>
            <person name="Van Tonder A."/>
            <person name="Ginger M.L."/>
            <person name="Donelson J.E."/>
            <person name="Field M.C."/>
            <person name="Barry J.D."/>
            <person name="Berriman M."/>
            <person name="Hertz-Fowler C."/>
        </authorList>
    </citation>
    <scope>NUCLEOTIDE SEQUENCE [LARGE SCALE GENOMIC DNA]</scope>
    <source>
        <strain evidence="2">IL3000</strain>
    </source>
</reference>
<evidence type="ECO:0000313" key="2">
    <source>
        <dbReference type="Proteomes" id="UP000000702"/>
    </source>
</evidence>
<accession>F9WI01</accession>